<keyword evidence="9" id="KW-1185">Reference proteome</keyword>
<feature type="compositionally biased region" description="Basic and acidic residues" evidence="4">
    <location>
        <begin position="587"/>
        <end position="605"/>
    </location>
</feature>
<evidence type="ECO:0000259" key="7">
    <source>
        <dbReference type="PROSITE" id="PS50041"/>
    </source>
</evidence>
<feature type="transmembrane region" description="Helical" evidence="5">
    <location>
        <begin position="616"/>
        <end position="641"/>
    </location>
</feature>
<accession>A0AAE1E8T7</accession>
<dbReference type="InterPro" id="IPR052309">
    <property type="entry name" value="C-type_Lectin_Domain_Fam1"/>
</dbReference>
<dbReference type="Gene3D" id="3.10.100.10">
    <property type="entry name" value="Mannose-Binding Protein A, subunit A"/>
    <property type="match status" value="1"/>
</dbReference>
<evidence type="ECO:0000313" key="8">
    <source>
        <dbReference type="EMBL" id="KAK3798511.1"/>
    </source>
</evidence>
<keyword evidence="5" id="KW-1133">Transmembrane helix</keyword>
<keyword evidence="6" id="KW-0732">Signal</keyword>
<sequence>MESIVRSLLRVLFCLVYYTLLDSRHTLKTYAAAAAETQCDKETHNRQFPCGPGFFALPSMEHCVRFSNDKRNRHEAKLRCTELYAQLVSIPNVQIDYDIEDWNAFTDDAWIGLTTVKNQLTWENNKVANDYRNFHANHKPRNVQSLCVIKSKSDHGLWQQAPCSSRHNFICERVSLFNRTSVRVTIEPKHGKKLIAGQNALITCATQGLTKGRISLKKFTPNMKRAVALYNAHQTELKYVMADGFCVKEKIWAVDVRILYKDYNKIIKCCVKIYIDTPSCHQTSILLDIPVRKPTVEVTYEDGLMVAHCTSLVSFDGSLSWHLVGETQAWQFTTSAYTGQPAMSAVDLEGVNVKRYTLTRHDTLGEVLTSELKIRLRRELEGLLFACLVGASRKVKNRSELLKEAPYKSVVYTLPLTKPQRPRLALLETQSRHGLHLHATCSAYVGKRGVLTWYFKNGNEVDVRRISAESVIDLDPLHYPSGFIRLDQTVNSTYDYKKGTLIESSIEVNLTLANDNNESQVIACLSYNLSNPEMFSENHSLVNMLYFREKKEARPTPSESLEETNRSRHDDEEKKEARPTPSESLEETNRSRYGDEVPSRNRTQEERSMMTDFWNAAAFVMLVFLCLFLLLQALAITIFAVDDAEDSPPTTISRNAIDAV</sequence>
<dbReference type="PROSITE" id="PS50041">
    <property type="entry name" value="C_TYPE_LECTIN_2"/>
    <property type="match status" value="1"/>
</dbReference>
<gene>
    <name evidence="8" type="ORF">RRG08_063520</name>
</gene>
<evidence type="ECO:0000256" key="6">
    <source>
        <dbReference type="SAM" id="SignalP"/>
    </source>
</evidence>
<dbReference type="PANTHER" id="PTHR46490:SF6">
    <property type="entry name" value="ASIALOGLYCOPROTEIN RECEPTOR 1-LIKE-RELATED"/>
    <property type="match status" value="1"/>
</dbReference>
<feature type="chain" id="PRO_5042133699" description="C-type lectin domain-containing protein" evidence="6">
    <location>
        <begin position="24"/>
        <end position="660"/>
    </location>
</feature>
<dbReference type="InterPro" id="IPR016187">
    <property type="entry name" value="CTDL_fold"/>
</dbReference>
<dbReference type="PANTHER" id="PTHR46490">
    <property type="entry name" value="C-TYPE LECTIN DOMAIN FAMILY 12 MEMBER A-RELATED"/>
    <property type="match status" value="1"/>
</dbReference>
<protein>
    <recommendedName>
        <fullName evidence="7">C-type lectin domain-containing protein</fullName>
    </recommendedName>
</protein>
<dbReference type="SUPFAM" id="SSF56436">
    <property type="entry name" value="C-type lectin-like"/>
    <property type="match status" value="1"/>
</dbReference>
<dbReference type="AlphaFoldDB" id="A0AAE1E8T7"/>
<dbReference type="CDD" id="cd00037">
    <property type="entry name" value="CLECT"/>
    <property type="match status" value="1"/>
</dbReference>
<evidence type="ECO:0000256" key="1">
    <source>
        <dbReference type="ARBA" id="ARBA00022734"/>
    </source>
</evidence>
<dbReference type="InterPro" id="IPR001304">
    <property type="entry name" value="C-type_lectin-like"/>
</dbReference>
<reference evidence="8" key="1">
    <citation type="journal article" date="2023" name="G3 (Bethesda)">
        <title>A reference genome for the long-term kleptoplast-retaining sea slug Elysia crispata morphotype clarki.</title>
        <authorList>
            <person name="Eastman K.E."/>
            <person name="Pendleton A.L."/>
            <person name="Shaikh M.A."/>
            <person name="Suttiyut T."/>
            <person name="Ogas R."/>
            <person name="Tomko P."/>
            <person name="Gavelis G."/>
            <person name="Widhalm J.R."/>
            <person name="Wisecaver J.H."/>
        </authorList>
    </citation>
    <scope>NUCLEOTIDE SEQUENCE</scope>
    <source>
        <strain evidence="8">ECLA1</strain>
    </source>
</reference>
<evidence type="ECO:0000256" key="4">
    <source>
        <dbReference type="SAM" id="MobiDB-lite"/>
    </source>
</evidence>
<evidence type="ECO:0000313" key="9">
    <source>
        <dbReference type="Proteomes" id="UP001283361"/>
    </source>
</evidence>
<proteinExistence type="predicted"/>
<dbReference type="GO" id="GO:0030246">
    <property type="term" value="F:carbohydrate binding"/>
    <property type="evidence" value="ECO:0007669"/>
    <property type="project" value="UniProtKB-KW"/>
</dbReference>
<name>A0AAE1E8T7_9GAST</name>
<dbReference type="Pfam" id="PF00059">
    <property type="entry name" value="Lectin_C"/>
    <property type="match status" value="1"/>
</dbReference>
<dbReference type="InterPro" id="IPR016186">
    <property type="entry name" value="C-type_lectin-like/link_sf"/>
</dbReference>
<keyword evidence="5" id="KW-0472">Membrane</keyword>
<comment type="caution">
    <text evidence="8">The sequence shown here is derived from an EMBL/GenBank/DDBJ whole genome shotgun (WGS) entry which is preliminary data.</text>
</comment>
<evidence type="ECO:0000256" key="2">
    <source>
        <dbReference type="ARBA" id="ARBA00023157"/>
    </source>
</evidence>
<dbReference type="Proteomes" id="UP001283361">
    <property type="component" value="Unassembled WGS sequence"/>
</dbReference>
<evidence type="ECO:0000256" key="3">
    <source>
        <dbReference type="ARBA" id="ARBA00023180"/>
    </source>
</evidence>
<keyword evidence="5" id="KW-0812">Transmembrane</keyword>
<dbReference type="SMART" id="SM00034">
    <property type="entry name" value="CLECT"/>
    <property type="match status" value="1"/>
</dbReference>
<feature type="region of interest" description="Disordered" evidence="4">
    <location>
        <begin position="553"/>
        <end position="605"/>
    </location>
</feature>
<organism evidence="8 9">
    <name type="scientific">Elysia crispata</name>
    <name type="common">lettuce slug</name>
    <dbReference type="NCBI Taxonomy" id="231223"/>
    <lineage>
        <taxon>Eukaryota</taxon>
        <taxon>Metazoa</taxon>
        <taxon>Spiralia</taxon>
        <taxon>Lophotrochozoa</taxon>
        <taxon>Mollusca</taxon>
        <taxon>Gastropoda</taxon>
        <taxon>Heterobranchia</taxon>
        <taxon>Euthyneura</taxon>
        <taxon>Panpulmonata</taxon>
        <taxon>Sacoglossa</taxon>
        <taxon>Placobranchoidea</taxon>
        <taxon>Plakobranchidae</taxon>
        <taxon>Elysia</taxon>
    </lineage>
</organism>
<feature type="signal peptide" evidence="6">
    <location>
        <begin position="1"/>
        <end position="23"/>
    </location>
</feature>
<keyword evidence="3" id="KW-0325">Glycoprotein</keyword>
<evidence type="ECO:0000256" key="5">
    <source>
        <dbReference type="SAM" id="Phobius"/>
    </source>
</evidence>
<feature type="domain" description="C-type lectin" evidence="7">
    <location>
        <begin position="59"/>
        <end position="172"/>
    </location>
</feature>
<keyword evidence="2" id="KW-1015">Disulfide bond</keyword>
<keyword evidence="1" id="KW-0430">Lectin</keyword>
<feature type="compositionally biased region" description="Basic and acidic residues" evidence="4">
    <location>
        <begin position="563"/>
        <end position="578"/>
    </location>
</feature>
<dbReference type="EMBL" id="JAWDGP010000667">
    <property type="protein sequence ID" value="KAK3798511.1"/>
    <property type="molecule type" value="Genomic_DNA"/>
</dbReference>